<evidence type="ECO:0000313" key="6">
    <source>
        <dbReference type="Proteomes" id="UP000448292"/>
    </source>
</evidence>
<evidence type="ECO:0000256" key="1">
    <source>
        <dbReference type="ARBA" id="ARBA00012528"/>
    </source>
</evidence>
<feature type="domain" description="GGDEF" evidence="4">
    <location>
        <begin position="291"/>
        <end position="422"/>
    </location>
</feature>
<dbReference type="EMBL" id="QMIE01000028">
    <property type="protein sequence ID" value="TVM14110.1"/>
    <property type="molecule type" value="Genomic_DNA"/>
</dbReference>
<gene>
    <name evidence="5" type="ORF">DPQ33_17860</name>
</gene>
<dbReference type="InterPro" id="IPR029787">
    <property type="entry name" value="Nucleotide_cyclase"/>
</dbReference>
<dbReference type="Pfam" id="PF00990">
    <property type="entry name" value="GGDEF"/>
    <property type="match status" value="1"/>
</dbReference>
<dbReference type="RefSeq" id="WP_144304581.1">
    <property type="nucleotide sequence ID" value="NZ_QMIE01000028.1"/>
</dbReference>
<dbReference type="Proteomes" id="UP000448292">
    <property type="component" value="Unassembled WGS sequence"/>
</dbReference>
<dbReference type="GO" id="GO:0052621">
    <property type="term" value="F:diguanylate cyclase activity"/>
    <property type="evidence" value="ECO:0007669"/>
    <property type="project" value="UniProtKB-EC"/>
</dbReference>
<evidence type="ECO:0000259" key="4">
    <source>
        <dbReference type="PROSITE" id="PS50887"/>
    </source>
</evidence>
<dbReference type="SMART" id="SM00267">
    <property type="entry name" value="GGDEF"/>
    <property type="match status" value="1"/>
</dbReference>
<reference evidence="5 6" key="1">
    <citation type="submission" date="2018-06" db="EMBL/GenBank/DDBJ databases">
        <title>Complete genome of Desulfovibrio indonesiensis P37SLT.</title>
        <authorList>
            <person name="Crispim J.S."/>
            <person name="Vidigal P.M.P."/>
            <person name="Silva L.C.F."/>
            <person name="Laguardia C.N."/>
            <person name="Araujo L.C."/>
            <person name="Dias R.S."/>
            <person name="Sousa M.P."/>
            <person name="Paula S.O."/>
            <person name="Silva C."/>
        </authorList>
    </citation>
    <scope>NUCLEOTIDE SEQUENCE [LARGE SCALE GENOMIC DNA]</scope>
    <source>
        <strain evidence="5 6">P37SLT</strain>
    </source>
</reference>
<dbReference type="PANTHER" id="PTHR45138">
    <property type="entry name" value="REGULATORY COMPONENTS OF SENSORY TRANSDUCTION SYSTEM"/>
    <property type="match status" value="1"/>
</dbReference>
<name>A0A7M3MA05_9BACT</name>
<evidence type="ECO:0000256" key="2">
    <source>
        <dbReference type="ARBA" id="ARBA00034247"/>
    </source>
</evidence>
<keyword evidence="6" id="KW-1185">Reference proteome</keyword>
<dbReference type="FunFam" id="3.30.70.270:FF:000001">
    <property type="entry name" value="Diguanylate cyclase domain protein"/>
    <property type="match status" value="1"/>
</dbReference>
<proteinExistence type="predicted"/>
<sequence>MRREHLLRDALAVSAATRRMDSAMRRGDRNAMQRELALIHEAAQRIMVAASSDAATDPSAQPAPREEVPPAACSSQTVRSLRAAADTLAANYRDSLRTFDRFRSSIALIQKTAGVAELPELLRKLQDIFGLVACRLVLSDEAYGEVASEHFPTLPDAVLVNARAQLTCSGCERPYYMGSPAGLDQSELFLGDTAVSGGSCFVYPIIHCAEPDKTLGYITLLDTDPQRYAPDKATDFLEHFLCVLGQAIIDLLDKELTTLAHALDDLTRVFTRGHLMRQGSRLVREAEANAMPLSVLFIDMDRFKPINDTYGHDAGDAVLKSVAATIKRFARKEDLVARFGGDEFVILLPHTDLPGAESFRRRLRSGLAELDLARIIPGARHHAIDASIGVAVRAPRQDLDSLIAEADQAMYDDKRRAQPARS</sequence>
<dbReference type="NCBIfam" id="TIGR00254">
    <property type="entry name" value="GGDEF"/>
    <property type="match status" value="1"/>
</dbReference>
<dbReference type="InterPro" id="IPR050469">
    <property type="entry name" value="Diguanylate_Cyclase"/>
</dbReference>
<dbReference type="InterPro" id="IPR029016">
    <property type="entry name" value="GAF-like_dom_sf"/>
</dbReference>
<comment type="catalytic activity">
    <reaction evidence="2">
        <text>2 GTP = 3',3'-c-di-GMP + 2 diphosphate</text>
        <dbReference type="Rhea" id="RHEA:24898"/>
        <dbReference type="ChEBI" id="CHEBI:33019"/>
        <dbReference type="ChEBI" id="CHEBI:37565"/>
        <dbReference type="ChEBI" id="CHEBI:58805"/>
        <dbReference type="EC" id="2.7.7.65"/>
    </reaction>
</comment>
<feature type="region of interest" description="Disordered" evidence="3">
    <location>
        <begin position="50"/>
        <end position="74"/>
    </location>
</feature>
<dbReference type="CDD" id="cd01949">
    <property type="entry name" value="GGDEF"/>
    <property type="match status" value="1"/>
</dbReference>
<feature type="compositionally biased region" description="Low complexity" evidence="3">
    <location>
        <begin position="50"/>
        <end position="63"/>
    </location>
</feature>
<dbReference type="PROSITE" id="PS50887">
    <property type="entry name" value="GGDEF"/>
    <property type="match status" value="1"/>
</dbReference>
<organism evidence="5 6">
    <name type="scientific">Oceanidesulfovibrio indonesiensis</name>
    <dbReference type="NCBI Taxonomy" id="54767"/>
    <lineage>
        <taxon>Bacteria</taxon>
        <taxon>Pseudomonadati</taxon>
        <taxon>Thermodesulfobacteriota</taxon>
        <taxon>Desulfovibrionia</taxon>
        <taxon>Desulfovibrionales</taxon>
        <taxon>Desulfovibrionaceae</taxon>
        <taxon>Oceanidesulfovibrio</taxon>
    </lineage>
</organism>
<dbReference type="PANTHER" id="PTHR45138:SF9">
    <property type="entry name" value="DIGUANYLATE CYCLASE DGCM-RELATED"/>
    <property type="match status" value="1"/>
</dbReference>
<dbReference type="Gene3D" id="3.30.70.270">
    <property type="match status" value="1"/>
</dbReference>
<dbReference type="InterPro" id="IPR043128">
    <property type="entry name" value="Rev_trsase/Diguanyl_cyclase"/>
</dbReference>
<dbReference type="EC" id="2.7.7.65" evidence="1"/>
<accession>A0A7M3MA05</accession>
<evidence type="ECO:0000313" key="5">
    <source>
        <dbReference type="EMBL" id="TVM14110.1"/>
    </source>
</evidence>
<evidence type="ECO:0000256" key="3">
    <source>
        <dbReference type="SAM" id="MobiDB-lite"/>
    </source>
</evidence>
<comment type="caution">
    <text evidence="5">The sequence shown here is derived from an EMBL/GenBank/DDBJ whole genome shotgun (WGS) entry which is preliminary data.</text>
</comment>
<dbReference type="AlphaFoldDB" id="A0A7M3MA05"/>
<dbReference type="SUPFAM" id="SSF55073">
    <property type="entry name" value="Nucleotide cyclase"/>
    <property type="match status" value="1"/>
</dbReference>
<dbReference type="OrthoDB" id="9759607at2"/>
<protein>
    <recommendedName>
        <fullName evidence="1">diguanylate cyclase</fullName>
        <ecNumber evidence="1">2.7.7.65</ecNumber>
    </recommendedName>
</protein>
<dbReference type="InterPro" id="IPR000160">
    <property type="entry name" value="GGDEF_dom"/>
</dbReference>
<dbReference type="Gene3D" id="3.30.450.40">
    <property type="match status" value="1"/>
</dbReference>